<dbReference type="AlphaFoldDB" id="A0A0N4TNA0"/>
<reference evidence="3 4" key="2">
    <citation type="submission" date="2018-11" db="EMBL/GenBank/DDBJ databases">
        <authorList>
            <consortium name="Pathogen Informatics"/>
        </authorList>
    </citation>
    <scope>NUCLEOTIDE SEQUENCE [LARGE SCALE GENOMIC DNA]</scope>
</reference>
<keyword evidence="1" id="KW-0732">Signal</keyword>
<dbReference type="STRING" id="6280.A0A0N4TNA0"/>
<dbReference type="Pfam" id="PF25096">
    <property type="entry name" value="DUF7808"/>
    <property type="match status" value="1"/>
</dbReference>
<accession>A0A0N4TNA0</accession>
<evidence type="ECO:0000313" key="3">
    <source>
        <dbReference type="EMBL" id="VDN91105.1"/>
    </source>
</evidence>
<proteinExistence type="predicted"/>
<dbReference type="PANTHER" id="PTHR34493">
    <property type="entry name" value="PROTEIN CBG13422-RELATED"/>
    <property type="match status" value="1"/>
</dbReference>
<dbReference type="EMBL" id="UZAD01013169">
    <property type="protein sequence ID" value="VDN91105.1"/>
    <property type="molecule type" value="Genomic_DNA"/>
</dbReference>
<protein>
    <submittedName>
        <fullName evidence="5">Secreted protein</fullName>
    </submittedName>
</protein>
<dbReference type="Proteomes" id="UP000278627">
    <property type="component" value="Unassembled WGS sequence"/>
</dbReference>
<evidence type="ECO:0000259" key="2">
    <source>
        <dbReference type="Pfam" id="PF25096"/>
    </source>
</evidence>
<organism evidence="5">
    <name type="scientific">Brugia pahangi</name>
    <name type="common">Filarial nematode worm</name>
    <dbReference type="NCBI Taxonomy" id="6280"/>
    <lineage>
        <taxon>Eukaryota</taxon>
        <taxon>Metazoa</taxon>
        <taxon>Ecdysozoa</taxon>
        <taxon>Nematoda</taxon>
        <taxon>Chromadorea</taxon>
        <taxon>Rhabditida</taxon>
        <taxon>Spirurina</taxon>
        <taxon>Spiruromorpha</taxon>
        <taxon>Filarioidea</taxon>
        <taxon>Onchocercidae</taxon>
        <taxon>Brugia</taxon>
    </lineage>
</organism>
<dbReference type="InterPro" id="IPR056710">
    <property type="entry name" value="DUF7808"/>
</dbReference>
<reference evidence="5" key="1">
    <citation type="submission" date="2017-02" db="UniProtKB">
        <authorList>
            <consortium name="WormBaseParasite"/>
        </authorList>
    </citation>
    <scope>IDENTIFICATION</scope>
</reference>
<feature type="domain" description="DUF7808" evidence="2">
    <location>
        <begin position="32"/>
        <end position="171"/>
    </location>
</feature>
<name>A0A0N4TNA0_BRUPA</name>
<evidence type="ECO:0000313" key="5">
    <source>
        <dbReference type="WBParaSite" id="BPAG_0000995701-mRNA-1"/>
    </source>
</evidence>
<dbReference type="WBParaSite" id="BPAG_0000995701-mRNA-1">
    <property type="protein sequence ID" value="BPAG_0000995701-mRNA-1"/>
    <property type="gene ID" value="BPAG_0000995701"/>
</dbReference>
<feature type="chain" id="PRO_5043122095" evidence="1">
    <location>
        <begin position="18"/>
        <end position="175"/>
    </location>
</feature>
<keyword evidence="4" id="KW-1185">Reference proteome</keyword>
<feature type="signal peptide" evidence="1">
    <location>
        <begin position="1"/>
        <end position="17"/>
    </location>
</feature>
<evidence type="ECO:0000313" key="4">
    <source>
        <dbReference type="Proteomes" id="UP000278627"/>
    </source>
</evidence>
<gene>
    <name evidence="3" type="ORF">BPAG_LOCUS9919</name>
</gene>
<sequence length="175" mass="20276">MRHIFCAIFLSLATANSVHWPRSSNKHAVDLEWRDLICMTKNGVGSDKISSEPASCNLALRETGVDNDPSDKWRPVPGNNSVCFDEAVNGTVRSYCNLLCPNADTAYLIKRIPQTHRSCFAFITYHHEKRGTDWYIWRNEKCRLSTITFTIRCEFHFDRKEFPSDEEIFKKLRKA</sequence>
<evidence type="ECO:0000256" key="1">
    <source>
        <dbReference type="SAM" id="SignalP"/>
    </source>
</evidence>